<dbReference type="Proteomes" id="UP000243217">
    <property type="component" value="Unassembled WGS sequence"/>
</dbReference>
<dbReference type="AlphaFoldDB" id="A0A1V9ZY12"/>
<keyword evidence="3" id="KW-0813">Transport</keyword>
<evidence type="ECO:0000259" key="7">
    <source>
        <dbReference type="Pfam" id="PF12931"/>
    </source>
</evidence>
<feature type="compositionally biased region" description="Polar residues" evidence="6">
    <location>
        <begin position="733"/>
        <end position="747"/>
    </location>
</feature>
<proteinExistence type="inferred from homology"/>
<feature type="compositionally biased region" description="Polar residues" evidence="6">
    <location>
        <begin position="490"/>
        <end position="503"/>
    </location>
</feature>
<feature type="compositionally biased region" description="Basic and acidic residues" evidence="6">
    <location>
        <begin position="610"/>
        <end position="629"/>
    </location>
</feature>
<evidence type="ECO:0000256" key="6">
    <source>
        <dbReference type="SAM" id="MobiDB-lite"/>
    </source>
</evidence>
<dbReference type="OrthoDB" id="8918678at2759"/>
<feature type="compositionally biased region" description="Polar residues" evidence="6">
    <location>
        <begin position="784"/>
        <end position="798"/>
    </location>
</feature>
<feature type="compositionally biased region" description="Basic residues" evidence="6">
    <location>
        <begin position="1"/>
        <end position="11"/>
    </location>
</feature>
<dbReference type="Pfam" id="PF12931">
    <property type="entry name" value="TPR_Sec16"/>
    <property type="match status" value="1"/>
</dbReference>
<evidence type="ECO:0000256" key="4">
    <source>
        <dbReference type="ARBA" id="ARBA00022824"/>
    </source>
</evidence>
<feature type="region of interest" description="Disordered" evidence="6">
    <location>
        <begin position="1"/>
        <end position="30"/>
    </location>
</feature>
<evidence type="ECO:0000256" key="5">
    <source>
        <dbReference type="ARBA" id="ARBA00022892"/>
    </source>
</evidence>
<dbReference type="EMBL" id="JNBS01001059">
    <property type="protein sequence ID" value="OQS02896.1"/>
    <property type="molecule type" value="Genomic_DNA"/>
</dbReference>
<feature type="compositionally biased region" description="Polar residues" evidence="6">
    <location>
        <begin position="12"/>
        <end position="26"/>
    </location>
</feature>
<feature type="region of interest" description="Disordered" evidence="6">
    <location>
        <begin position="692"/>
        <end position="798"/>
    </location>
</feature>
<keyword evidence="4" id="KW-0256">Endoplasmic reticulum</keyword>
<reference evidence="8 9" key="1">
    <citation type="journal article" date="2014" name="Genome Biol. Evol.">
        <title>The secreted proteins of Achlya hypogyna and Thraustotheca clavata identify the ancestral oomycete secretome and reveal gene acquisitions by horizontal gene transfer.</title>
        <authorList>
            <person name="Misner I."/>
            <person name="Blouin N."/>
            <person name="Leonard G."/>
            <person name="Richards T.A."/>
            <person name="Lane C.E."/>
        </authorList>
    </citation>
    <scope>NUCLEOTIDE SEQUENCE [LARGE SCALE GENOMIC DNA]</scope>
    <source>
        <strain evidence="8 9">ATCC 34112</strain>
    </source>
</reference>
<feature type="domain" description="Sec16 Sec23-binding" evidence="7">
    <location>
        <begin position="157"/>
        <end position="433"/>
    </location>
</feature>
<evidence type="ECO:0000256" key="3">
    <source>
        <dbReference type="ARBA" id="ARBA00022448"/>
    </source>
</evidence>
<organism evidence="8 9">
    <name type="scientific">Thraustotheca clavata</name>
    <dbReference type="NCBI Taxonomy" id="74557"/>
    <lineage>
        <taxon>Eukaryota</taxon>
        <taxon>Sar</taxon>
        <taxon>Stramenopiles</taxon>
        <taxon>Oomycota</taxon>
        <taxon>Saprolegniomycetes</taxon>
        <taxon>Saprolegniales</taxon>
        <taxon>Achlyaceae</taxon>
        <taxon>Thraustotheca</taxon>
    </lineage>
</organism>
<dbReference type="CDD" id="cd09233">
    <property type="entry name" value="ACE1-Sec16-like"/>
    <property type="match status" value="1"/>
</dbReference>
<feature type="compositionally biased region" description="Polar residues" evidence="6">
    <location>
        <begin position="556"/>
        <end position="571"/>
    </location>
</feature>
<feature type="region of interest" description="Disordered" evidence="6">
    <location>
        <begin position="443"/>
        <end position="648"/>
    </location>
</feature>
<feature type="compositionally biased region" description="Polar residues" evidence="6">
    <location>
        <begin position="514"/>
        <end position="541"/>
    </location>
</feature>
<dbReference type="GO" id="GO:0012507">
    <property type="term" value="C:ER to Golgi transport vesicle membrane"/>
    <property type="evidence" value="ECO:0007669"/>
    <property type="project" value="TreeGrafter"/>
</dbReference>
<evidence type="ECO:0000256" key="2">
    <source>
        <dbReference type="ARBA" id="ARBA00005927"/>
    </source>
</evidence>
<comment type="caution">
    <text evidence="8">The sequence shown here is derived from an EMBL/GenBank/DDBJ whole genome shotgun (WGS) entry which is preliminary data.</text>
</comment>
<sequence>MFPKRKLKLNHYSRNSPRPQGYQTSFEEPVDDGDLRKGPIVFYTMDQVHPKDAFVQRIHAFPGPLSQPSTTDDAILKYLHTQVEQAVGDDKLLWELFEVFVKTRGRIATRDAQAPEILLMQLLQNAEARRHPTSYDVATLPFNPTPDQHQAAANQMRQLLLAGDRRAAIDVAKSSNLWPQAMLIASFVDPDIYKSVVHSFVTSQYVASDPMRSLFLLFGDLEEKCVQEPVALNAAAVATPTSSPLLTNWLAHVVMWIANPTKDTNTALLGLGDRLMKEANMVSAAHICYMLSGATLEAPSPASRLVLVGGNHNDARSFVRPTSIHLTEIVEHVLKPNQQIPFQGYKFIYASLLADLGMCDLAYKYVDSMRKQLDNWQQKQKLSPYLETVRMQVDVLEDRLKLHLGQDRAEAATVKESKGFFSALREKLDKSLDAIVNDTPVQAVPTQPHHAGPEFPQHLFPPAPGSGTRTPLQQAPGSGPGMYYGPNSGHHPNSMQAPPNSGHPNAMQAPGSGHPNTMQAPGSGHPNTMQAPGSGHPNSSHGLAPLHPQAPASNGAPKTSNYGPGSNSGMSPSLPPRVPQAETSHAPLHRSHSFTQESKPNEPTQIKRAATTDEVPKHQEPSPSKEKAKAKTPPPSNTGSSRGWRWLPNLGIKDYLTSKLEPTGDAKVAKLGDKMEAYYDEKLKRWVFPKGEGEEEVEELPSAPPTSFPAATHSAPASQATDDPLAALMAPPSRNTGPASQDGNALSSMIAPPARSNLYGSQRGSQRTLNRKPSRPQYAVFKPSPSTATEDVPPSESS</sequence>
<accession>A0A1V9ZY12</accession>
<protein>
    <submittedName>
        <fullName evidence="8">COPII coat assembly protein SEC16</fullName>
    </submittedName>
</protein>
<dbReference type="GO" id="GO:0070971">
    <property type="term" value="C:endoplasmic reticulum exit site"/>
    <property type="evidence" value="ECO:0007669"/>
    <property type="project" value="TreeGrafter"/>
</dbReference>
<feature type="compositionally biased region" description="Polar residues" evidence="6">
    <location>
        <begin position="758"/>
        <end position="768"/>
    </location>
</feature>
<feature type="compositionally biased region" description="Polar residues" evidence="6">
    <location>
        <begin position="593"/>
        <end position="604"/>
    </location>
</feature>
<feature type="compositionally biased region" description="Low complexity" evidence="6">
    <location>
        <begin position="708"/>
        <end position="718"/>
    </location>
</feature>
<dbReference type="Gene3D" id="1.25.40.1030">
    <property type="match status" value="1"/>
</dbReference>
<dbReference type="GO" id="GO:0007030">
    <property type="term" value="P:Golgi organization"/>
    <property type="evidence" value="ECO:0007669"/>
    <property type="project" value="TreeGrafter"/>
</dbReference>
<comment type="similarity">
    <text evidence="2">Belongs to the SEC16 family.</text>
</comment>
<keyword evidence="5" id="KW-0931">ER-Golgi transport</keyword>
<comment type="subcellular location">
    <subcellularLocation>
        <location evidence="1">Endoplasmic reticulum</location>
    </subcellularLocation>
</comment>
<evidence type="ECO:0000256" key="1">
    <source>
        <dbReference type="ARBA" id="ARBA00004240"/>
    </source>
</evidence>
<dbReference type="GO" id="GO:0016192">
    <property type="term" value="P:vesicle-mediated transport"/>
    <property type="evidence" value="ECO:0007669"/>
    <property type="project" value="UniProtKB-KW"/>
</dbReference>
<name>A0A1V9ZY12_9STRA</name>
<evidence type="ECO:0000313" key="9">
    <source>
        <dbReference type="Proteomes" id="UP000243217"/>
    </source>
</evidence>
<evidence type="ECO:0000313" key="8">
    <source>
        <dbReference type="EMBL" id="OQS02896.1"/>
    </source>
</evidence>
<feature type="compositionally biased region" description="Polar residues" evidence="6">
    <location>
        <begin position="467"/>
        <end position="476"/>
    </location>
</feature>
<dbReference type="PANTHER" id="PTHR13402:SF6">
    <property type="entry name" value="SECRETORY 16, ISOFORM I"/>
    <property type="match status" value="1"/>
</dbReference>
<gene>
    <name evidence="8" type="ORF">THRCLA_04770</name>
</gene>
<dbReference type="STRING" id="74557.A0A1V9ZY12"/>
<dbReference type="GO" id="GO:0070973">
    <property type="term" value="P:protein localization to endoplasmic reticulum exit site"/>
    <property type="evidence" value="ECO:0007669"/>
    <property type="project" value="TreeGrafter"/>
</dbReference>
<dbReference type="PANTHER" id="PTHR13402">
    <property type="entry name" value="RGPR-RELATED"/>
    <property type="match status" value="1"/>
</dbReference>
<keyword evidence="9" id="KW-1185">Reference proteome</keyword>
<dbReference type="InterPro" id="IPR024298">
    <property type="entry name" value="Sec16_Sec23-bd"/>
</dbReference>